<feature type="transmembrane region" description="Helical" evidence="1">
    <location>
        <begin position="115"/>
        <end position="144"/>
    </location>
</feature>
<feature type="transmembrane region" description="Helical" evidence="1">
    <location>
        <begin position="66"/>
        <end position="88"/>
    </location>
</feature>
<accession>A0A7X5R3E5</accession>
<sequence length="271" mass="27989">MNTLTAAVASEFRKISSTRLWWILALALFLYVAAMAGGLGALLGATDAGLIGEDVANTGGMPLDPTLIYTFASSIGFVFPVIFGAIMVTQEFRHKTVNPTFLATPKRGVSLTAKVITMFVWGGILGLIGTIGSVGVGAAVLGGFGADTLLGDSETWAIIGRMILALALWGAIGTGLGALIPSQIASIAVVIAFTQFVEPLLRFAATLADWTAEVGNFLPGAASDALVGASFYSVIAPGTGLEWWQGALVLAAIAAATTIGGYFVSWRRDIT</sequence>
<feature type="transmembrane region" description="Helical" evidence="1">
    <location>
        <begin position="156"/>
        <end position="180"/>
    </location>
</feature>
<evidence type="ECO:0000256" key="1">
    <source>
        <dbReference type="SAM" id="Phobius"/>
    </source>
</evidence>
<evidence type="ECO:0000313" key="2">
    <source>
        <dbReference type="EMBL" id="NIH54904.1"/>
    </source>
</evidence>
<comment type="caution">
    <text evidence="2">The sequence shown here is derived from an EMBL/GenBank/DDBJ whole genome shotgun (WGS) entry which is preliminary data.</text>
</comment>
<feature type="transmembrane region" description="Helical" evidence="1">
    <location>
        <begin position="187"/>
        <end position="208"/>
    </location>
</feature>
<protein>
    <submittedName>
        <fullName evidence="2">ABC-type transport system involved in multi-copper enzyme maturation permease subunit</fullName>
    </submittedName>
</protein>
<feature type="transmembrane region" description="Helical" evidence="1">
    <location>
        <begin position="20"/>
        <end position="46"/>
    </location>
</feature>
<keyword evidence="3" id="KW-1185">Reference proteome</keyword>
<dbReference type="RefSeq" id="WP_167151531.1">
    <property type="nucleotide sequence ID" value="NZ_JAAMOX010000002.1"/>
</dbReference>
<keyword evidence="1" id="KW-0472">Membrane</keyword>
<dbReference type="AlphaFoldDB" id="A0A7X5R3E5"/>
<reference evidence="2 3" key="1">
    <citation type="submission" date="2020-02" db="EMBL/GenBank/DDBJ databases">
        <title>Sequencing the genomes of 1000 actinobacteria strains.</title>
        <authorList>
            <person name="Klenk H.-P."/>
        </authorList>
    </citation>
    <scope>NUCLEOTIDE SEQUENCE [LARGE SCALE GENOMIC DNA]</scope>
    <source>
        <strain evidence="2 3">DSM 27960</strain>
    </source>
</reference>
<name>A0A7X5R3E5_9MICO</name>
<feature type="transmembrane region" description="Helical" evidence="1">
    <location>
        <begin position="243"/>
        <end position="264"/>
    </location>
</feature>
<keyword evidence="1" id="KW-0812">Transmembrane</keyword>
<proteinExistence type="predicted"/>
<dbReference type="Proteomes" id="UP000541033">
    <property type="component" value="Unassembled WGS sequence"/>
</dbReference>
<gene>
    <name evidence="2" type="ORF">FHX76_002800</name>
</gene>
<dbReference type="EMBL" id="JAAMOX010000002">
    <property type="protein sequence ID" value="NIH54904.1"/>
    <property type="molecule type" value="Genomic_DNA"/>
</dbReference>
<evidence type="ECO:0000313" key="3">
    <source>
        <dbReference type="Proteomes" id="UP000541033"/>
    </source>
</evidence>
<organism evidence="2 3">
    <name type="scientific">Lysinibacter cavernae</name>
    <dbReference type="NCBI Taxonomy" id="1640652"/>
    <lineage>
        <taxon>Bacteria</taxon>
        <taxon>Bacillati</taxon>
        <taxon>Actinomycetota</taxon>
        <taxon>Actinomycetes</taxon>
        <taxon>Micrococcales</taxon>
        <taxon>Microbacteriaceae</taxon>
        <taxon>Lysinibacter</taxon>
    </lineage>
</organism>
<keyword evidence="1" id="KW-1133">Transmembrane helix</keyword>